<comment type="caution">
    <text evidence="2">The sequence shown here is derived from an EMBL/GenBank/DDBJ whole genome shotgun (WGS) entry which is preliminary data.</text>
</comment>
<accession>A0ABX0IDF1</accession>
<dbReference type="Proteomes" id="UP000761423">
    <property type="component" value="Unassembled WGS sequence"/>
</dbReference>
<dbReference type="RefSeq" id="WP_166236356.1">
    <property type="nucleotide sequence ID" value="NZ_JAAJBV010000003.1"/>
</dbReference>
<proteinExistence type="predicted"/>
<organism evidence="2 3">
    <name type="scientific">Flavobacterium celericrescens</name>
    <dbReference type="NCBI Taxonomy" id="2709780"/>
    <lineage>
        <taxon>Bacteria</taxon>
        <taxon>Pseudomonadati</taxon>
        <taxon>Bacteroidota</taxon>
        <taxon>Flavobacteriia</taxon>
        <taxon>Flavobacteriales</taxon>
        <taxon>Flavobacteriaceae</taxon>
        <taxon>Flavobacterium</taxon>
    </lineage>
</organism>
<feature type="signal peptide" evidence="1">
    <location>
        <begin position="1"/>
        <end position="20"/>
    </location>
</feature>
<evidence type="ECO:0008006" key="4">
    <source>
        <dbReference type="Google" id="ProtNLM"/>
    </source>
</evidence>
<feature type="chain" id="PRO_5046128356" description="DUF3108 domain-containing protein" evidence="1">
    <location>
        <begin position="21"/>
        <end position="244"/>
    </location>
</feature>
<gene>
    <name evidence="2" type="ORF">G4L40_06310</name>
</gene>
<evidence type="ECO:0000313" key="3">
    <source>
        <dbReference type="Proteomes" id="UP000761423"/>
    </source>
</evidence>
<keyword evidence="3" id="KW-1185">Reference proteome</keyword>
<evidence type="ECO:0000256" key="1">
    <source>
        <dbReference type="SAM" id="SignalP"/>
    </source>
</evidence>
<protein>
    <recommendedName>
        <fullName evidence="4">DUF3108 domain-containing protein</fullName>
    </recommendedName>
</protein>
<reference evidence="2 3" key="1">
    <citation type="submission" date="2020-02" db="EMBL/GenBank/DDBJ databases">
        <authorList>
            <person name="Chen W.-M."/>
        </authorList>
    </citation>
    <scope>NUCLEOTIDE SEQUENCE [LARGE SCALE GENOMIC DNA]</scope>
    <source>
        <strain evidence="2 3">TWA-26</strain>
    </source>
</reference>
<sequence length="244" mass="28903">MKKKLIILILTLTVTNNNIAAQTIEKSFLGWWGDTLWEFHFKNNGRYERISSGHFGYTTAKGKYKIENDTIKIISGYENSYGTVNEKYKIDENDILIDLKLGYGYKRILESERNKEMEFHQLLYPEIEPVNIKSVNDIEEVLNLAFNSYKIKSYFHFDTLTSRKFIITNYFKLKANINVDGKKAEFKNKKDIDDKFYIEFESIIRFYDRISFTIKIPDEGIKINCYYGKENGNWKEDIITVVEY</sequence>
<evidence type="ECO:0000313" key="2">
    <source>
        <dbReference type="EMBL" id="NHM04318.1"/>
    </source>
</evidence>
<keyword evidence="1" id="KW-0732">Signal</keyword>
<name>A0ABX0IDF1_9FLAO</name>
<dbReference type="EMBL" id="JAAJBV010000003">
    <property type="protein sequence ID" value="NHM04318.1"/>
    <property type="molecule type" value="Genomic_DNA"/>
</dbReference>